<reference evidence="6 7" key="1">
    <citation type="submission" date="2016-11" db="EMBL/GenBank/DDBJ databases">
        <authorList>
            <person name="Jaros S."/>
            <person name="Januszkiewicz K."/>
            <person name="Wedrychowicz H."/>
        </authorList>
    </citation>
    <scope>NUCLEOTIDE SEQUENCE [LARGE SCALE GENOMIC DNA]</scope>
    <source>
        <strain evidence="6">NVI 5450</strain>
    </source>
</reference>
<dbReference type="SUPFAM" id="SSF101386">
    <property type="entry name" value="all-alpha NTP pyrophosphatases"/>
    <property type="match status" value="2"/>
</dbReference>
<dbReference type="EC" id="3.6.1.8" evidence="3"/>
<dbReference type="InterPro" id="IPR048015">
    <property type="entry name" value="NTP-PPase_MazG-like_N"/>
</dbReference>
<dbReference type="Gene3D" id="1.10.287.1080">
    <property type="entry name" value="MazG-like"/>
    <property type="match status" value="2"/>
</dbReference>
<dbReference type="InterPro" id="IPR011551">
    <property type="entry name" value="NTP_PyrPHydrolase_MazG"/>
</dbReference>
<organism evidence="6 7">
    <name type="scientific">Moritella viscosa</name>
    <dbReference type="NCBI Taxonomy" id="80854"/>
    <lineage>
        <taxon>Bacteria</taxon>
        <taxon>Pseudomonadati</taxon>
        <taxon>Pseudomonadota</taxon>
        <taxon>Gammaproteobacteria</taxon>
        <taxon>Alteromonadales</taxon>
        <taxon>Moritellaceae</taxon>
        <taxon>Moritella</taxon>
    </lineage>
</organism>
<dbReference type="PANTHER" id="PTHR30522">
    <property type="entry name" value="NUCLEOSIDE TRIPHOSPHATE PYROPHOSPHOHYDROLASE"/>
    <property type="match status" value="1"/>
</dbReference>
<dbReference type="GO" id="GO:0046081">
    <property type="term" value="P:dUTP catabolic process"/>
    <property type="evidence" value="ECO:0007669"/>
    <property type="project" value="TreeGrafter"/>
</dbReference>
<dbReference type="PANTHER" id="PTHR30522:SF0">
    <property type="entry name" value="NUCLEOSIDE TRIPHOSPHATE PYROPHOSPHOHYDROLASE"/>
    <property type="match status" value="1"/>
</dbReference>
<feature type="domain" description="NTP pyrophosphohydrolase MazG-like" evidence="5">
    <location>
        <begin position="169"/>
        <end position="236"/>
    </location>
</feature>
<dbReference type="AlphaFoldDB" id="A0A1L0A8C3"/>
<dbReference type="FunFam" id="1.10.287.1080:FF:000003">
    <property type="entry name" value="Nucleoside triphosphate pyrophosphohydrolase"/>
    <property type="match status" value="1"/>
</dbReference>
<dbReference type="GO" id="GO:0006203">
    <property type="term" value="P:dGTP catabolic process"/>
    <property type="evidence" value="ECO:0007669"/>
    <property type="project" value="TreeGrafter"/>
</dbReference>
<dbReference type="GO" id="GO:0046076">
    <property type="term" value="P:dTTP catabolic process"/>
    <property type="evidence" value="ECO:0007669"/>
    <property type="project" value="TreeGrafter"/>
</dbReference>
<dbReference type="OrthoDB" id="9808939at2"/>
<evidence type="ECO:0000313" key="6">
    <source>
        <dbReference type="EMBL" id="SGY82308.1"/>
    </source>
</evidence>
<evidence type="ECO:0000256" key="2">
    <source>
        <dbReference type="ARBA" id="ARBA00061115"/>
    </source>
</evidence>
<proteinExistence type="inferred from homology"/>
<dbReference type="CDD" id="cd11528">
    <property type="entry name" value="NTP-PPase_MazG_Nterm"/>
    <property type="match status" value="1"/>
</dbReference>
<dbReference type="GO" id="GO:0047693">
    <property type="term" value="F:ATP diphosphatase activity"/>
    <property type="evidence" value="ECO:0007669"/>
    <property type="project" value="UniProtKB-EC"/>
</dbReference>
<dbReference type="GO" id="GO:0046047">
    <property type="term" value="P:TTP catabolic process"/>
    <property type="evidence" value="ECO:0007669"/>
    <property type="project" value="TreeGrafter"/>
</dbReference>
<evidence type="ECO:0000256" key="3">
    <source>
        <dbReference type="ARBA" id="ARBA00066372"/>
    </source>
</evidence>
<dbReference type="NCBIfam" id="NF007113">
    <property type="entry name" value="PRK09562.1"/>
    <property type="match status" value="1"/>
</dbReference>
<name>A0A1L0A8C3_9GAMM</name>
<sequence>MKEKYTINDLQHMVEQLRNPDTGCPWNLQQDFASIAKFTLEEAYEVVDAIENNDVKGLEGEVGDLLYHVLYYTQLGHEQALFSFDSVIQQLAEKLTQRHPYVFGEIKLQHESEVIAAWQKQKSKERVENHEESDQHSALDNIPNALPALVRATKIQQRAADVKFDFESYKQALSKVYEEIGEVIEEADARVVDQAKLEEELGDLLFSVVNVTRHLKHDPEQALRKANEKFEKRFRQVEVLALQNGKSLSDCSIGEMESLWLKVK</sequence>
<dbReference type="NCBIfam" id="TIGR00444">
    <property type="entry name" value="mazG"/>
    <property type="match status" value="1"/>
</dbReference>
<evidence type="ECO:0000313" key="7">
    <source>
        <dbReference type="Proteomes" id="UP000183794"/>
    </source>
</evidence>
<dbReference type="GO" id="GO:0046061">
    <property type="term" value="P:dATP catabolic process"/>
    <property type="evidence" value="ECO:0007669"/>
    <property type="project" value="TreeGrafter"/>
</dbReference>
<dbReference type="CDD" id="cd11529">
    <property type="entry name" value="NTP-PPase_MazG_Cterm"/>
    <property type="match status" value="1"/>
</dbReference>
<dbReference type="FunFam" id="1.10.287.1080:FF:000001">
    <property type="entry name" value="Nucleoside triphosphate pyrophosphohydrolase"/>
    <property type="match status" value="1"/>
</dbReference>
<dbReference type="GO" id="GO:0046052">
    <property type="term" value="P:UTP catabolic process"/>
    <property type="evidence" value="ECO:0007669"/>
    <property type="project" value="TreeGrafter"/>
</dbReference>
<dbReference type="Proteomes" id="UP000183794">
    <property type="component" value="Unassembled WGS sequence"/>
</dbReference>
<accession>A0A1L0A8C3</accession>
<dbReference type="GO" id="GO:0006950">
    <property type="term" value="P:response to stress"/>
    <property type="evidence" value="ECO:0007669"/>
    <property type="project" value="UniProtKB-ARBA"/>
</dbReference>
<comment type="catalytic activity">
    <reaction evidence="1">
        <text>ATP + H2O = AMP + diphosphate + H(+)</text>
        <dbReference type="Rhea" id="RHEA:14245"/>
        <dbReference type="ChEBI" id="CHEBI:15377"/>
        <dbReference type="ChEBI" id="CHEBI:15378"/>
        <dbReference type="ChEBI" id="CHEBI:30616"/>
        <dbReference type="ChEBI" id="CHEBI:33019"/>
        <dbReference type="ChEBI" id="CHEBI:456215"/>
        <dbReference type="EC" id="3.6.1.8"/>
    </reaction>
</comment>
<feature type="domain" description="NTP pyrophosphohydrolase MazG-like" evidence="5">
    <location>
        <begin position="30"/>
        <end position="103"/>
    </location>
</feature>
<dbReference type="RefSeq" id="WP_075517898.1">
    <property type="nucleotide sequence ID" value="NZ_FPLD01000005.1"/>
</dbReference>
<protein>
    <recommendedName>
        <fullName evidence="4">Nucleoside triphosphate pyrophosphohydrolase</fullName>
        <ecNumber evidence="3">3.6.1.8</ecNumber>
    </recommendedName>
</protein>
<gene>
    <name evidence="6" type="ORF">NVI5450_0135</name>
</gene>
<evidence type="ECO:0000256" key="4">
    <source>
        <dbReference type="ARBA" id="ARBA00074799"/>
    </source>
</evidence>
<dbReference type="Pfam" id="PF03819">
    <property type="entry name" value="MazG"/>
    <property type="match status" value="2"/>
</dbReference>
<dbReference type="EMBL" id="FPLD01000005">
    <property type="protein sequence ID" value="SGY82308.1"/>
    <property type="molecule type" value="Genomic_DNA"/>
</dbReference>
<evidence type="ECO:0000259" key="5">
    <source>
        <dbReference type="Pfam" id="PF03819"/>
    </source>
</evidence>
<comment type="similarity">
    <text evidence="2">Belongs to the nucleoside triphosphate pyrophosphohydrolase family.</text>
</comment>
<dbReference type="InterPro" id="IPR004518">
    <property type="entry name" value="MazG-like_dom"/>
</dbReference>
<evidence type="ECO:0000256" key="1">
    <source>
        <dbReference type="ARBA" id="ARBA00052141"/>
    </source>
</evidence>
<dbReference type="InterPro" id="IPR048011">
    <property type="entry name" value="NTP-PPase_MazG-like_C"/>
</dbReference>